<feature type="region of interest" description="Disordered" evidence="1">
    <location>
        <begin position="34"/>
        <end position="62"/>
    </location>
</feature>
<dbReference type="AlphaFoldDB" id="A0A367IJZ7"/>
<name>A0A367IJZ7_RHIAZ</name>
<evidence type="ECO:0000256" key="1">
    <source>
        <dbReference type="SAM" id="MobiDB-lite"/>
    </source>
</evidence>
<reference evidence="2 3" key="1">
    <citation type="journal article" date="2018" name="G3 (Bethesda)">
        <title>Phylogenetic and Phylogenomic Definition of Rhizopus Species.</title>
        <authorList>
            <person name="Gryganskyi A.P."/>
            <person name="Golan J."/>
            <person name="Dolatabadi S."/>
            <person name="Mondo S."/>
            <person name="Robb S."/>
            <person name="Idnurm A."/>
            <person name="Muszewska A."/>
            <person name="Steczkiewicz K."/>
            <person name="Masonjones S."/>
            <person name="Liao H.L."/>
            <person name="Gajdeczka M.T."/>
            <person name="Anike F."/>
            <person name="Vuek A."/>
            <person name="Anishchenko I.M."/>
            <person name="Voigt K."/>
            <person name="de Hoog G.S."/>
            <person name="Smith M.E."/>
            <person name="Heitman J."/>
            <person name="Vilgalys R."/>
            <person name="Stajich J.E."/>
        </authorList>
    </citation>
    <scope>NUCLEOTIDE SEQUENCE [LARGE SCALE GENOMIC DNA]</scope>
    <source>
        <strain evidence="2 3">CBS 357.93</strain>
    </source>
</reference>
<sequence length="62" mass="7107">NEKKYLQSLENRTFQEAVFSNLTTTNFLEQVNKKKALSSNSAASSAEEPTEEINKRIEEIEQ</sequence>
<dbReference type="Proteomes" id="UP000252139">
    <property type="component" value="Unassembled WGS sequence"/>
</dbReference>
<comment type="caution">
    <text evidence="2">The sequence shown here is derived from an EMBL/GenBank/DDBJ whole genome shotgun (WGS) entry which is preliminary data.</text>
</comment>
<evidence type="ECO:0000313" key="3">
    <source>
        <dbReference type="Proteomes" id="UP000252139"/>
    </source>
</evidence>
<dbReference type="EMBL" id="PJQL01005520">
    <property type="protein sequence ID" value="RCH77953.1"/>
    <property type="molecule type" value="Genomic_DNA"/>
</dbReference>
<organism evidence="2 3">
    <name type="scientific">Rhizopus azygosporus</name>
    <name type="common">Rhizopus microsporus var. azygosporus</name>
    <dbReference type="NCBI Taxonomy" id="86630"/>
    <lineage>
        <taxon>Eukaryota</taxon>
        <taxon>Fungi</taxon>
        <taxon>Fungi incertae sedis</taxon>
        <taxon>Mucoromycota</taxon>
        <taxon>Mucoromycotina</taxon>
        <taxon>Mucoromycetes</taxon>
        <taxon>Mucorales</taxon>
        <taxon>Mucorineae</taxon>
        <taxon>Rhizopodaceae</taxon>
        <taxon>Rhizopus</taxon>
    </lineage>
</organism>
<keyword evidence="3" id="KW-1185">Reference proteome</keyword>
<accession>A0A367IJZ7</accession>
<feature type="non-terminal residue" evidence="2">
    <location>
        <position position="62"/>
    </location>
</feature>
<proteinExistence type="predicted"/>
<feature type="non-terminal residue" evidence="2">
    <location>
        <position position="1"/>
    </location>
</feature>
<feature type="compositionally biased region" description="Basic and acidic residues" evidence="1">
    <location>
        <begin position="52"/>
        <end position="62"/>
    </location>
</feature>
<gene>
    <name evidence="2" type="ORF">CU097_002348</name>
</gene>
<protein>
    <submittedName>
        <fullName evidence="2">Uncharacterized protein</fullName>
    </submittedName>
</protein>
<feature type="compositionally biased region" description="Low complexity" evidence="1">
    <location>
        <begin position="37"/>
        <end position="46"/>
    </location>
</feature>
<evidence type="ECO:0000313" key="2">
    <source>
        <dbReference type="EMBL" id="RCH77953.1"/>
    </source>
</evidence>